<dbReference type="Proteomes" id="UP001221142">
    <property type="component" value="Unassembled WGS sequence"/>
</dbReference>
<name>A0AAD7AXZ2_9AGAR</name>
<evidence type="ECO:0000259" key="3">
    <source>
        <dbReference type="Pfam" id="PF20152"/>
    </source>
</evidence>
<feature type="transmembrane region" description="Helical" evidence="2">
    <location>
        <begin position="214"/>
        <end position="233"/>
    </location>
</feature>
<evidence type="ECO:0000313" key="5">
    <source>
        <dbReference type="Proteomes" id="UP001221142"/>
    </source>
</evidence>
<protein>
    <recommendedName>
        <fullName evidence="3">DUF6534 domain-containing protein</fullName>
    </recommendedName>
</protein>
<gene>
    <name evidence="4" type="ORF">FB45DRAFT_958646</name>
</gene>
<feature type="region of interest" description="Disordered" evidence="1">
    <location>
        <begin position="355"/>
        <end position="409"/>
    </location>
</feature>
<dbReference type="EMBL" id="JARKIF010000122">
    <property type="protein sequence ID" value="KAJ7603894.1"/>
    <property type="molecule type" value="Genomic_DNA"/>
</dbReference>
<keyword evidence="2" id="KW-1133">Transmembrane helix</keyword>
<comment type="caution">
    <text evidence="4">The sequence shown here is derived from an EMBL/GenBank/DDBJ whole genome shotgun (WGS) entry which is preliminary data.</text>
</comment>
<dbReference type="PANTHER" id="PTHR40465">
    <property type="entry name" value="CHROMOSOME 1, WHOLE GENOME SHOTGUN SEQUENCE"/>
    <property type="match status" value="1"/>
</dbReference>
<keyword evidence="2" id="KW-0472">Membrane</keyword>
<organism evidence="4 5">
    <name type="scientific">Roridomyces roridus</name>
    <dbReference type="NCBI Taxonomy" id="1738132"/>
    <lineage>
        <taxon>Eukaryota</taxon>
        <taxon>Fungi</taxon>
        <taxon>Dikarya</taxon>
        <taxon>Basidiomycota</taxon>
        <taxon>Agaricomycotina</taxon>
        <taxon>Agaricomycetes</taxon>
        <taxon>Agaricomycetidae</taxon>
        <taxon>Agaricales</taxon>
        <taxon>Marasmiineae</taxon>
        <taxon>Mycenaceae</taxon>
        <taxon>Roridomyces</taxon>
    </lineage>
</organism>
<feature type="domain" description="DUF6534" evidence="3">
    <location>
        <begin position="218"/>
        <end position="316"/>
    </location>
</feature>
<keyword evidence="5" id="KW-1185">Reference proteome</keyword>
<feature type="transmembrane region" description="Helical" evidence="2">
    <location>
        <begin position="105"/>
        <end position="124"/>
    </location>
</feature>
<evidence type="ECO:0000313" key="4">
    <source>
        <dbReference type="EMBL" id="KAJ7603894.1"/>
    </source>
</evidence>
<accession>A0AAD7AXZ2</accession>
<feature type="transmembrane region" description="Helical" evidence="2">
    <location>
        <begin position="136"/>
        <end position="154"/>
    </location>
</feature>
<dbReference type="InterPro" id="IPR045339">
    <property type="entry name" value="DUF6534"/>
</dbReference>
<dbReference type="PANTHER" id="PTHR40465:SF1">
    <property type="entry name" value="DUF6534 DOMAIN-CONTAINING PROTEIN"/>
    <property type="match status" value="1"/>
</dbReference>
<feature type="compositionally biased region" description="Basic and acidic residues" evidence="1">
    <location>
        <begin position="378"/>
        <end position="409"/>
    </location>
</feature>
<feature type="transmembrane region" description="Helical" evidence="2">
    <location>
        <begin position="260"/>
        <end position="283"/>
    </location>
</feature>
<feature type="transmembrane region" description="Helical" evidence="2">
    <location>
        <begin position="174"/>
        <end position="194"/>
    </location>
</feature>
<evidence type="ECO:0000256" key="2">
    <source>
        <dbReference type="SAM" id="Phobius"/>
    </source>
</evidence>
<evidence type="ECO:0000256" key="1">
    <source>
        <dbReference type="SAM" id="MobiDB-lite"/>
    </source>
</evidence>
<sequence>MGEFDTTIGYMLVSVLRMSRPCCSSLDDTLSYAVNTFFGGIIASQFSTYHNSSTLSPPSVPYTSVESLYLGFNDPPWVKLGVVALYLMNAAHIVSMALMAWTYCVAWVVSSCFSSYIVELLAAIPRDFNHPELIDQIDWTLTLCASMTAVLALINQTFQSHRIYRFIGNKWLMAFLAVGILADCALGVAAAIQATIVTTLDKVDNLRGPVEGNLALQATLDIIVSIILSARFYQSKTRIHAVSFGQSKSRLRRTNKGLNMLMRAAIQSGIFTSLFAIGSLLAYRYAPGTYTNLIFSVPIGRIYTHTILDHLISREHLRHILTTDGSTRTRPRPAVATTNRNVPQSTVVFNTLGTTDMMSGHDTSGSGTGSGADSLQVHNDKDKDPEAQLELEVHEMHSRKGRERTHAEP</sequence>
<keyword evidence="2" id="KW-0812">Transmembrane</keyword>
<feature type="transmembrane region" description="Helical" evidence="2">
    <location>
        <begin position="77"/>
        <end position="98"/>
    </location>
</feature>
<reference evidence="4" key="1">
    <citation type="submission" date="2023-03" db="EMBL/GenBank/DDBJ databases">
        <title>Massive genome expansion in bonnet fungi (Mycena s.s.) driven by repeated elements and novel gene families across ecological guilds.</title>
        <authorList>
            <consortium name="Lawrence Berkeley National Laboratory"/>
            <person name="Harder C.B."/>
            <person name="Miyauchi S."/>
            <person name="Viragh M."/>
            <person name="Kuo A."/>
            <person name="Thoen E."/>
            <person name="Andreopoulos B."/>
            <person name="Lu D."/>
            <person name="Skrede I."/>
            <person name="Drula E."/>
            <person name="Henrissat B."/>
            <person name="Morin E."/>
            <person name="Kohler A."/>
            <person name="Barry K."/>
            <person name="LaButti K."/>
            <person name="Morin E."/>
            <person name="Salamov A."/>
            <person name="Lipzen A."/>
            <person name="Mereny Z."/>
            <person name="Hegedus B."/>
            <person name="Baldrian P."/>
            <person name="Stursova M."/>
            <person name="Weitz H."/>
            <person name="Taylor A."/>
            <person name="Grigoriev I.V."/>
            <person name="Nagy L.G."/>
            <person name="Martin F."/>
            <person name="Kauserud H."/>
        </authorList>
    </citation>
    <scope>NUCLEOTIDE SEQUENCE</scope>
    <source>
        <strain evidence="4">9284</strain>
    </source>
</reference>
<dbReference type="AlphaFoldDB" id="A0AAD7AXZ2"/>
<proteinExistence type="predicted"/>
<dbReference type="Pfam" id="PF20152">
    <property type="entry name" value="DUF6534"/>
    <property type="match status" value="1"/>
</dbReference>